<sequence length="86" mass="9437">MADVARKAARGVSVNRSKQRRSPGPTPLLDVALSSRRDVRSTMSRQELKQAPMLRGDEGRATSPTATGCFSEKLSSRTDCQRPILH</sequence>
<dbReference type="Proteomes" id="UP000887566">
    <property type="component" value="Unplaced"/>
</dbReference>
<keyword evidence="2" id="KW-1185">Reference proteome</keyword>
<reference evidence="3" key="1">
    <citation type="submission" date="2022-11" db="UniProtKB">
        <authorList>
            <consortium name="WormBaseParasite"/>
        </authorList>
    </citation>
    <scope>IDENTIFICATION</scope>
</reference>
<evidence type="ECO:0000313" key="3">
    <source>
        <dbReference type="WBParaSite" id="PSAMB.scaffold2466size23060.g17872.t1"/>
    </source>
</evidence>
<feature type="region of interest" description="Disordered" evidence="1">
    <location>
        <begin position="1"/>
        <end position="86"/>
    </location>
</feature>
<accession>A0A914VTZ4</accession>
<name>A0A914VTZ4_9BILA</name>
<dbReference type="AlphaFoldDB" id="A0A914VTZ4"/>
<organism evidence="2 3">
    <name type="scientific">Plectus sambesii</name>
    <dbReference type="NCBI Taxonomy" id="2011161"/>
    <lineage>
        <taxon>Eukaryota</taxon>
        <taxon>Metazoa</taxon>
        <taxon>Ecdysozoa</taxon>
        <taxon>Nematoda</taxon>
        <taxon>Chromadorea</taxon>
        <taxon>Plectida</taxon>
        <taxon>Plectina</taxon>
        <taxon>Plectoidea</taxon>
        <taxon>Plectidae</taxon>
        <taxon>Plectus</taxon>
    </lineage>
</organism>
<proteinExistence type="predicted"/>
<dbReference type="WBParaSite" id="PSAMB.scaffold2466size23060.g17872.t1">
    <property type="protein sequence ID" value="PSAMB.scaffold2466size23060.g17872.t1"/>
    <property type="gene ID" value="PSAMB.scaffold2466size23060.g17872"/>
</dbReference>
<evidence type="ECO:0000256" key="1">
    <source>
        <dbReference type="SAM" id="MobiDB-lite"/>
    </source>
</evidence>
<protein>
    <submittedName>
        <fullName evidence="3">Uncharacterized protein</fullName>
    </submittedName>
</protein>
<evidence type="ECO:0000313" key="2">
    <source>
        <dbReference type="Proteomes" id="UP000887566"/>
    </source>
</evidence>